<dbReference type="SUPFAM" id="SSF56601">
    <property type="entry name" value="beta-lactamase/transpeptidase-like"/>
    <property type="match status" value="1"/>
</dbReference>
<dbReference type="PANTHER" id="PTHR43283">
    <property type="entry name" value="BETA-LACTAMASE-RELATED"/>
    <property type="match status" value="1"/>
</dbReference>
<organism evidence="2 3">
    <name type="scientific">Variovorax robiniae</name>
    <dbReference type="NCBI Taxonomy" id="1836199"/>
    <lineage>
        <taxon>Bacteria</taxon>
        <taxon>Pseudomonadati</taxon>
        <taxon>Pseudomonadota</taxon>
        <taxon>Betaproteobacteria</taxon>
        <taxon>Burkholderiales</taxon>
        <taxon>Comamonadaceae</taxon>
        <taxon>Variovorax</taxon>
    </lineage>
</organism>
<evidence type="ECO:0000259" key="1">
    <source>
        <dbReference type="Pfam" id="PF00144"/>
    </source>
</evidence>
<keyword evidence="3" id="KW-1185">Reference proteome</keyword>
<feature type="domain" description="Beta-lactamase-related" evidence="1">
    <location>
        <begin position="4"/>
        <end position="377"/>
    </location>
</feature>
<evidence type="ECO:0000313" key="2">
    <source>
        <dbReference type="EMBL" id="MEJ8853372.1"/>
    </source>
</evidence>
<name>A0ABU8X3X4_9BURK</name>
<dbReference type="InterPro" id="IPR001466">
    <property type="entry name" value="Beta-lactam-related"/>
</dbReference>
<proteinExistence type="predicted"/>
<keyword evidence="2" id="KW-0378">Hydrolase</keyword>
<dbReference type="Pfam" id="PF00144">
    <property type="entry name" value="Beta-lactamase"/>
    <property type="match status" value="1"/>
</dbReference>
<accession>A0ABU8X3X4</accession>
<reference evidence="2 3" key="1">
    <citation type="submission" date="2024-03" db="EMBL/GenBank/DDBJ databases">
        <title>Novel species of the genus Variovorax.</title>
        <authorList>
            <person name="Liu Q."/>
            <person name="Xin Y.-H."/>
        </authorList>
    </citation>
    <scope>NUCLEOTIDE SEQUENCE [LARGE SCALE GENOMIC DNA]</scope>
    <source>
        <strain evidence="2 3">KACC 18901</strain>
    </source>
</reference>
<evidence type="ECO:0000313" key="3">
    <source>
        <dbReference type="Proteomes" id="UP001367030"/>
    </source>
</evidence>
<dbReference type="PANTHER" id="PTHR43283:SF3">
    <property type="entry name" value="BETA-LACTAMASE FAMILY PROTEIN (AFU_ORTHOLOGUE AFUA_5G07500)"/>
    <property type="match status" value="1"/>
</dbReference>
<dbReference type="RefSeq" id="WP_340333466.1">
    <property type="nucleotide sequence ID" value="NZ_JBBKZS010000001.1"/>
</dbReference>
<dbReference type="InterPro" id="IPR050789">
    <property type="entry name" value="Diverse_Enzym_Activities"/>
</dbReference>
<dbReference type="EMBL" id="JBBKZS010000001">
    <property type="protein sequence ID" value="MEJ8853372.1"/>
    <property type="molecule type" value="Genomic_DNA"/>
</dbReference>
<dbReference type="GO" id="GO:0016787">
    <property type="term" value="F:hydrolase activity"/>
    <property type="evidence" value="ECO:0007669"/>
    <property type="project" value="UniProtKB-KW"/>
</dbReference>
<gene>
    <name evidence="2" type="ORF">WKW79_02255</name>
</gene>
<dbReference type="Gene3D" id="3.40.710.10">
    <property type="entry name" value="DD-peptidase/beta-lactamase superfamily"/>
    <property type="match status" value="1"/>
</dbReference>
<comment type="caution">
    <text evidence="2">The sequence shown here is derived from an EMBL/GenBank/DDBJ whole genome shotgun (WGS) entry which is preliminary data.</text>
</comment>
<dbReference type="Proteomes" id="UP001367030">
    <property type="component" value="Unassembled WGS sequence"/>
</dbReference>
<dbReference type="InterPro" id="IPR012338">
    <property type="entry name" value="Beta-lactam/transpept-like"/>
</dbReference>
<dbReference type="EC" id="3.1.1.103" evidence="2"/>
<protein>
    <submittedName>
        <fullName evidence="2">Serine hydrolase domain-containing protein</fullName>
        <ecNumber evidence="2">3.1.1.103</ecNumber>
    </submittedName>
</protein>
<sequence length="390" mass="42842">MSEFDRVLRDAVSRQDVPFVVAMLGNREGVLWSGAAGESSAGHAATVDTVFRIFSMTKAVGSTAAMILMDRGKLSPDATVESILPEFAEMKVLESVGADGPVFRAPRTKATVRHLATHTSGLAYEFWNANVAKYMEVTQFPGILSGLRLSLKYPLQFDPGTQWDYGIGIDWLGQVIEKVDGRTIDKFVREEILEPLGMRDTAFEPDPAWGSRLAGVKIRGADGQFADFDIAPPPRPEFYGMGHSLYSTAPDYLRFLRMYLNGGQLDGNRILRKETMDALLQNQIGSVQIPILKSANPAVTADVELFPGLKKSHSMAFMRVDEDVPGARSAGSQTWAGVLNTHYWFDPAANLAGLIMTQVLPFADPRFMQTYAAFEQAAYAKDKELSRSAS</sequence>